<evidence type="ECO:0000313" key="3">
    <source>
        <dbReference type="Proteomes" id="UP001497516"/>
    </source>
</evidence>
<evidence type="ECO:0000259" key="1">
    <source>
        <dbReference type="SMART" id="SM00256"/>
    </source>
</evidence>
<dbReference type="PANTHER" id="PTHR35546">
    <property type="entry name" value="F-BOX PROTEIN INTERACTION DOMAIN PROTEIN-RELATED"/>
    <property type="match status" value="1"/>
</dbReference>
<dbReference type="InterPro" id="IPR055290">
    <property type="entry name" value="At3g26010-like"/>
</dbReference>
<reference evidence="2 3" key="1">
    <citation type="submission" date="2024-04" db="EMBL/GenBank/DDBJ databases">
        <authorList>
            <person name="Fracassetti M."/>
        </authorList>
    </citation>
    <scope>NUCLEOTIDE SEQUENCE [LARGE SCALE GENOMIC DNA]</scope>
</reference>
<dbReference type="AlphaFoldDB" id="A0AAV2EXT0"/>
<dbReference type="EMBL" id="OZ034818">
    <property type="protein sequence ID" value="CAL1390780.1"/>
    <property type="molecule type" value="Genomic_DNA"/>
</dbReference>
<dbReference type="SUPFAM" id="SSF81383">
    <property type="entry name" value="F-box domain"/>
    <property type="match status" value="1"/>
</dbReference>
<sequence>MAMKKHYTSDSVMPRRILLGRCGKRPRISSEATNPRPPPPTEISKLGDDLLVEILIRLPSPRSACRCKLVCHRWRSLISSPCFNSRFVSHHQRLELLLPQPPMPTNPHELQSIILGFLPPMPDSVGGSLKVLDCFKDLVLCGFWDVYNRELSRSYLICNPFTKQWIALPLAPRKPEGYFSSASRLVCEPRSSNNLDLGDGQTFVYSEYRFAVVCIYQEITSKIYLKLDVFCSESGEWTNEAFVGVGQMKIGGMGSVSACSGQFFWTYESPIGAPLSLAVFDPFRHGTPPVCIDTSAFLGGSLVWTTSVCQDALHIIANNRKSATLRPTIWRWEEDGKSWRKQCEGSVTKECPCCGYEPKDWIEPFLHPYNPEIVFFQCIGCETALLSCDLRREEVEFVANVEGRRAGIPVKVFEPRVFCWPAPIPRYEELRVMYNGSYSFWIQSSNEATTPTSTAADAAIVLILPIWTEKRWRRQRSR</sequence>
<dbReference type="Pfam" id="PF24750">
    <property type="entry name" value="b-prop_At3g26010-like"/>
    <property type="match status" value="1"/>
</dbReference>
<dbReference type="InterPro" id="IPR056592">
    <property type="entry name" value="Beta-prop_At3g26010-like"/>
</dbReference>
<dbReference type="Gene3D" id="1.20.1280.50">
    <property type="match status" value="1"/>
</dbReference>
<dbReference type="InterPro" id="IPR001810">
    <property type="entry name" value="F-box_dom"/>
</dbReference>
<protein>
    <recommendedName>
        <fullName evidence="1">F-box domain-containing protein</fullName>
    </recommendedName>
</protein>
<dbReference type="Proteomes" id="UP001497516">
    <property type="component" value="Chromosome 5"/>
</dbReference>
<proteinExistence type="predicted"/>
<name>A0AAV2EXT0_9ROSI</name>
<accession>A0AAV2EXT0</accession>
<keyword evidence="3" id="KW-1185">Reference proteome</keyword>
<dbReference type="InterPro" id="IPR036047">
    <property type="entry name" value="F-box-like_dom_sf"/>
</dbReference>
<dbReference type="PANTHER" id="PTHR35546:SF128">
    <property type="entry name" value="F-BOX ASSOCIATED DOMAIN-CONTAINING PROTEIN"/>
    <property type="match status" value="1"/>
</dbReference>
<gene>
    <name evidence="2" type="ORF">LTRI10_LOCUS31542</name>
</gene>
<dbReference type="SMART" id="SM00256">
    <property type="entry name" value="FBOX"/>
    <property type="match status" value="1"/>
</dbReference>
<evidence type="ECO:0000313" key="2">
    <source>
        <dbReference type="EMBL" id="CAL1390780.1"/>
    </source>
</evidence>
<dbReference type="Pfam" id="PF12937">
    <property type="entry name" value="F-box-like"/>
    <property type="match status" value="1"/>
</dbReference>
<feature type="domain" description="F-box" evidence="1">
    <location>
        <begin position="46"/>
        <end position="87"/>
    </location>
</feature>
<organism evidence="2 3">
    <name type="scientific">Linum trigynum</name>
    <dbReference type="NCBI Taxonomy" id="586398"/>
    <lineage>
        <taxon>Eukaryota</taxon>
        <taxon>Viridiplantae</taxon>
        <taxon>Streptophyta</taxon>
        <taxon>Embryophyta</taxon>
        <taxon>Tracheophyta</taxon>
        <taxon>Spermatophyta</taxon>
        <taxon>Magnoliopsida</taxon>
        <taxon>eudicotyledons</taxon>
        <taxon>Gunneridae</taxon>
        <taxon>Pentapetalae</taxon>
        <taxon>rosids</taxon>
        <taxon>fabids</taxon>
        <taxon>Malpighiales</taxon>
        <taxon>Linaceae</taxon>
        <taxon>Linum</taxon>
    </lineage>
</organism>